<dbReference type="EMBL" id="JAUEPU010000022">
    <property type="protein sequence ID" value="KAK0493975.1"/>
    <property type="molecule type" value="Genomic_DNA"/>
</dbReference>
<evidence type="ECO:0000313" key="2">
    <source>
        <dbReference type="Proteomes" id="UP001175228"/>
    </source>
</evidence>
<sequence>MSDLNDANADAAIEPVIPIPYSTVCFTGLRIELRADLHSNLLDDNVIFADCITNGTVIQESAMIKEAESTCWELTQNIQISTEIPLFMLSILSRYPGHDDYILTQVEMQTASFISELVRPNPWGSQAFTRWYFCSSVLELGFRGVVVPSGPSSNHSSADGNSLFDLPTMNGQSGPDLPFNFRIGFPESLSDHGNQLLHRIMHFVSEDNLQNAIFVLERSLLYTPDSDPNRPSRLSDLCHAFTHRFEFLRNSRDLDQAIELGNHAVTLTDDQPGLFLCLSRSYFLRFDTLGNLDDLNSAVSAAKFGTTKKESCSKASLLYTLAGYIRRQFGLLGDLDDIESAIEMERLAFSLVPEGDESRLWALYNTALSFSERFDHLGKSDDFEESISEGRKALDFMPEDFPQRCWMLSNLSSGLRNHFVLFDDPADLEEAIVKGMDAVNAVPSRSPDRPGILNNLSICFSTRFDQNGDVNDLTEFISLLQSTLSDTPDCCRIWL</sequence>
<protein>
    <recommendedName>
        <fullName evidence="3">TPR-like protein</fullName>
    </recommendedName>
</protein>
<gene>
    <name evidence="1" type="ORF">EDD18DRAFT_1355914</name>
</gene>
<dbReference type="Gene3D" id="1.25.40.10">
    <property type="entry name" value="Tetratricopeptide repeat domain"/>
    <property type="match status" value="1"/>
</dbReference>
<evidence type="ECO:0008006" key="3">
    <source>
        <dbReference type="Google" id="ProtNLM"/>
    </source>
</evidence>
<comment type="caution">
    <text evidence="1">The sequence shown here is derived from an EMBL/GenBank/DDBJ whole genome shotgun (WGS) entry which is preliminary data.</text>
</comment>
<reference evidence="1" key="1">
    <citation type="submission" date="2023-06" db="EMBL/GenBank/DDBJ databases">
        <authorList>
            <consortium name="Lawrence Berkeley National Laboratory"/>
            <person name="Ahrendt S."/>
            <person name="Sahu N."/>
            <person name="Indic B."/>
            <person name="Wong-Bajracharya J."/>
            <person name="Merenyi Z."/>
            <person name="Ke H.-M."/>
            <person name="Monk M."/>
            <person name="Kocsube S."/>
            <person name="Drula E."/>
            <person name="Lipzen A."/>
            <person name="Balint B."/>
            <person name="Henrissat B."/>
            <person name="Andreopoulos B."/>
            <person name="Martin F.M."/>
            <person name="Harder C.B."/>
            <person name="Rigling D."/>
            <person name="Ford K.L."/>
            <person name="Foster G.D."/>
            <person name="Pangilinan J."/>
            <person name="Papanicolaou A."/>
            <person name="Barry K."/>
            <person name="LaButti K."/>
            <person name="Viragh M."/>
            <person name="Koriabine M."/>
            <person name="Yan M."/>
            <person name="Riley R."/>
            <person name="Champramary S."/>
            <person name="Plett K.L."/>
            <person name="Tsai I.J."/>
            <person name="Slot J."/>
            <person name="Sipos G."/>
            <person name="Plett J."/>
            <person name="Nagy L.G."/>
            <person name="Grigoriev I.V."/>
        </authorList>
    </citation>
    <scope>NUCLEOTIDE SEQUENCE</scope>
    <source>
        <strain evidence="1">HWK02</strain>
    </source>
</reference>
<evidence type="ECO:0000313" key="1">
    <source>
        <dbReference type="EMBL" id="KAK0493975.1"/>
    </source>
</evidence>
<dbReference type="AlphaFoldDB" id="A0AA39Q0M7"/>
<organism evidence="1 2">
    <name type="scientific">Armillaria luteobubalina</name>
    <dbReference type="NCBI Taxonomy" id="153913"/>
    <lineage>
        <taxon>Eukaryota</taxon>
        <taxon>Fungi</taxon>
        <taxon>Dikarya</taxon>
        <taxon>Basidiomycota</taxon>
        <taxon>Agaricomycotina</taxon>
        <taxon>Agaricomycetes</taxon>
        <taxon>Agaricomycetidae</taxon>
        <taxon>Agaricales</taxon>
        <taxon>Marasmiineae</taxon>
        <taxon>Physalacriaceae</taxon>
        <taxon>Armillaria</taxon>
    </lineage>
</organism>
<keyword evidence="2" id="KW-1185">Reference proteome</keyword>
<name>A0AA39Q0M7_9AGAR</name>
<accession>A0AA39Q0M7</accession>
<proteinExistence type="predicted"/>
<dbReference type="Proteomes" id="UP001175228">
    <property type="component" value="Unassembled WGS sequence"/>
</dbReference>
<dbReference type="InterPro" id="IPR011990">
    <property type="entry name" value="TPR-like_helical_dom_sf"/>
</dbReference>